<accession>A0A4U7BTK5</accession>
<evidence type="ECO:0000313" key="3">
    <source>
        <dbReference type="Proteomes" id="UP000310353"/>
    </source>
</evidence>
<dbReference type="InterPro" id="IPR009081">
    <property type="entry name" value="PP-bd_ACP"/>
</dbReference>
<organism evidence="2 3">
    <name type="scientific">Campylobacter aviculae</name>
    <dbReference type="NCBI Taxonomy" id="2510190"/>
    <lineage>
        <taxon>Bacteria</taxon>
        <taxon>Pseudomonadati</taxon>
        <taxon>Campylobacterota</taxon>
        <taxon>Epsilonproteobacteria</taxon>
        <taxon>Campylobacterales</taxon>
        <taxon>Campylobacteraceae</taxon>
        <taxon>Campylobacter</taxon>
    </lineage>
</organism>
<dbReference type="SUPFAM" id="SSF47336">
    <property type="entry name" value="ACP-like"/>
    <property type="match status" value="1"/>
</dbReference>
<evidence type="ECO:0000259" key="1">
    <source>
        <dbReference type="Pfam" id="PF00550"/>
    </source>
</evidence>
<feature type="domain" description="Carrier" evidence="1">
    <location>
        <begin position="22"/>
        <end position="69"/>
    </location>
</feature>
<dbReference type="Proteomes" id="UP000310353">
    <property type="component" value="Unassembled WGS sequence"/>
</dbReference>
<dbReference type="Gene3D" id="1.10.1200.10">
    <property type="entry name" value="ACP-like"/>
    <property type="match status" value="1"/>
</dbReference>
<sequence>MTKKEFLEELSNAIQLDYTLREDQDLNEIEEYDSLALLSVSALFSEHFNLEIEGHVLRNCQNVSDLIALAKDHIKD</sequence>
<name>A0A4U7BTK5_9BACT</name>
<comment type="caution">
    <text evidence="2">The sequence shown here is derived from an EMBL/GenBank/DDBJ whole genome shotgun (WGS) entry which is preliminary data.</text>
</comment>
<reference evidence="2 3" key="1">
    <citation type="submission" date="2018-05" db="EMBL/GenBank/DDBJ databases">
        <title>Novel Campyloabacter and Helicobacter Species and Strains.</title>
        <authorList>
            <person name="Mannion A.J."/>
            <person name="Shen Z."/>
            <person name="Fox J.G."/>
        </authorList>
    </citation>
    <scope>NUCLEOTIDE SEQUENCE [LARGE SCALE GENOMIC DNA]</scope>
    <source>
        <strain evidence="3">MIT17-670</strain>
    </source>
</reference>
<gene>
    <name evidence="2" type="ORF">CQA76_05010</name>
</gene>
<dbReference type="Pfam" id="PF00550">
    <property type="entry name" value="PP-binding"/>
    <property type="match status" value="1"/>
</dbReference>
<dbReference type="InterPro" id="IPR036736">
    <property type="entry name" value="ACP-like_sf"/>
</dbReference>
<protein>
    <submittedName>
        <fullName evidence="2">Acyl carrier protein</fullName>
    </submittedName>
</protein>
<dbReference type="EMBL" id="NXMA01000007">
    <property type="protein sequence ID" value="TKX32244.1"/>
    <property type="molecule type" value="Genomic_DNA"/>
</dbReference>
<dbReference type="AlphaFoldDB" id="A0A4U7BTK5"/>
<dbReference type="RefSeq" id="WP_137622341.1">
    <property type="nucleotide sequence ID" value="NZ_NXMA01000007.1"/>
</dbReference>
<proteinExistence type="predicted"/>
<dbReference type="OrthoDB" id="5326543at2"/>
<keyword evidence="3" id="KW-1185">Reference proteome</keyword>
<evidence type="ECO:0000313" key="2">
    <source>
        <dbReference type="EMBL" id="TKX32244.1"/>
    </source>
</evidence>